<dbReference type="PANTHER" id="PTHR13190">
    <property type="entry name" value="AUTOPHAGY-RELATED 2, ISOFORM A"/>
    <property type="match status" value="1"/>
</dbReference>
<keyword evidence="9" id="KW-0472">Membrane</keyword>
<feature type="region of interest" description="Disordered" evidence="12">
    <location>
        <begin position="1385"/>
        <end position="1407"/>
    </location>
</feature>
<comment type="catalytic activity">
    <reaction evidence="11">
        <text>a 1,2-diacyl-sn-glycero-3-phosphoethanolamine(in) = a 1,2-diacyl-sn-glycero-3-phosphoethanolamine(out)</text>
        <dbReference type="Rhea" id="RHEA:38895"/>
        <dbReference type="ChEBI" id="CHEBI:64612"/>
    </reaction>
</comment>
<dbReference type="GO" id="GO:0032266">
    <property type="term" value="F:phosphatidylinositol-3-phosphate binding"/>
    <property type="evidence" value="ECO:0007669"/>
    <property type="project" value="TreeGrafter"/>
</dbReference>
<comment type="catalytic activity">
    <reaction evidence="10">
        <text>a 1,2-diacyl-sn-glycero-3-phospho-L-serine(in) = a 1,2-diacyl-sn-glycero-3-phospho-L-serine(out)</text>
        <dbReference type="Rhea" id="RHEA:38663"/>
        <dbReference type="ChEBI" id="CHEBI:57262"/>
    </reaction>
</comment>
<dbReference type="GO" id="GO:0000045">
    <property type="term" value="P:autophagosome assembly"/>
    <property type="evidence" value="ECO:0007669"/>
    <property type="project" value="TreeGrafter"/>
</dbReference>
<feature type="compositionally biased region" description="Low complexity" evidence="12">
    <location>
        <begin position="587"/>
        <end position="598"/>
    </location>
</feature>
<keyword evidence="15" id="KW-1185">Reference proteome</keyword>
<keyword evidence="8" id="KW-0445">Lipid transport</keyword>
<gene>
    <name evidence="14" type="ORF">EG68_07309</name>
</gene>
<protein>
    <recommendedName>
        <fullName evidence="4">Autophagy-related protein 2</fullName>
    </recommendedName>
</protein>
<evidence type="ECO:0000313" key="15">
    <source>
        <dbReference type="Proteomes" id="UP000822476"/>
    </source>
</evidence>
<dbReference type="OrthoDB" id="6278959at2759"/>
<evidence type="ECO:0000256" key="2">
    <source>
        <dbReference type="ARBA" id="ARBA00004623"/>
    </source>
</evidence>
<feature type="domain" description="Chorein N-terminal" evidence="13">
    <location>
        <begin position="1"/>
        <end position="1008"/>
    </location>
</feature>
<evidence type="ECO:0000256" key="6">
    <source>
        <dbReference type="ARBA" id="ARBA00022824"/>
    </source>
</evidence>
<evidence type="ECO:0000256" key="3">
    <source>
        <dbReference type="ARBA" id="ARBA00009714"/>
    </source>
</evidence>
<feature type="compositionally biased region" description="Polar residues" evidence="12">
    <location>
        <begin position="103"/>
        <end position="115"/>
    </location>
</feature>
<dbReference type="GO" id="GO:0061908">
    <property type="term" value="C:phagophore"/>
    <property type="evidence" value="ECO:0007669"/>
    <property type="project" value="TreeGrafter"/>
</dbReference>
<feature type="compositionally biased region" description="Polar residues" evidence="12">
    <location>
        <begin position="533"/>
        <end position="545"/>
    </location>
</feature>
<comment type="similarity">
    <text evidence="3">Belongs to the ATG2 family.</text>
</comment>
<evidence type="ECO:0000256" key="12">
    <source>
        <dbReference type="SAM" id="MobiDB-lite"/>
    </source>
</evidence>
<keyword evidence="6" id="KW-0256">Endoplasmic reticulum</keyword>
<dbReference type="InterPro" id="IPR026854">
    <property type="entry name" value="VPS13_N"/>
</dbReference>
<dbReference type="GO" id="GO:0061709">
    <property type="term" value="P:reticulophagy"/>
    <property type="evidence" value="ECO:0007669"/>
    <property type="project" value="TreeGrafter"/>
</dbReference>
<reference evidence="14" key="1">
    <citation type="submission" date="2019-07" db="EMBL/GenBank/DDBJ databases">
        <title>Annotation for the trematode Paragonimus miyazaki's.</title>
        <authorList>
            <person name="Choi Y.-J."/>
        </authorList>
    </citation>
    <scope>NUCLEOTIDE SEQUENCE</scope>
    <source>
        <strain evidence="14">Japan</strain>
    </source>
</reference>
<evidence type="ECO:0000256" key="7">
    <source>
        <dbReference type="ARBA" id="ARBA00023006"/>
    </source>
</evidence>
<comment type="caution">
    <text evidence="14">The sequence shown here is derived from an EMBL/GenBank/DDBJ whole genome shotgun (WGS) entry which is preliminary data.</text>
</comment>
<feature type="region of interest" description="Disordered" evidence="12">
    <location>
        <begin position="1128"/>
        <end position="1156"/>
    </location>
</feature>
<evidence type="ECO:0000313" key="14">
    <source>
        <dbReference type="EMBL" id="KAF7257897.1"/>
    </source>
</evidence>
<evidence type="ECO:0000256" key="11">
    <source>
        <dbReference type="ARBA" id="ARBA00024615"/>
    </source>
</evidence>
<dbReference type="EMBL" id="JTDE01002075">
    <property type="protein sequence ID" value="KAF7257897.1"/>
    <property type="molecule type" value="Genomic_DNA"/>
</dbReference>
<keyword evidence="5" id="KW-0813">Transport</keyword>
<feature type="region of interest" description="Disordered" evidence="12">
    <location>
        <begin position="581"/>
        <end position="600"/>
    </location>
</feature>
<evidence type="ECO:0000256" key="10">
    <source>
        <dbReference type="ARBA" id="ARBA00024479"/>
    </source>
</evidence>
<evidence type="ECO:0000256" key="1">
    <source>
        <dbReference type="ARBA" id="ARBA00004406"/>
    </source>
</evidence>
<evidence type="ECO:0000259" key="13">
    <source>
        <dbReference type="Pfam" id="PF12624"/>
    </source>
</evidence>
<feature type="region of interest" description="Disordered" evidence="12">
    <location>
        <begin position="97"/>
        <end position="144"/>
    </location>
</feature>
<dbReference type="InterPro" id="IPR026849">
    <property type="entry name" value="ATG2"/>
</dbReference>
<dbReference type="GO" id="GO:0043495">
    <property type="term" value="F:protein-membrane adaptor activity"/>
    <property type="evidence" value="ECO:0007669"/>
    <property type="project" value="TreeGrafter"/>
</dbReference>
<feature type="compositionally biased region" description="Low complexity" evidence="12">
    <location>
        <begin position="126"/>
        <end position="144"/>
    </location>
</feature>
<dbReference type="GO" id="GO:0000422">
    <property type="term" value="P:autophagy of mitochondrion"/>
    <property type="evidence" value="ECO:0007669"/>
    <property type="project" value="TreeGrafter"/>
</dbReference>
<dbReference type="PANTHER" id="PTHR13190:SF1">
    <property type="entry name" value="AUTOPHAGY-RELATED 2, ISOFORM A"/>
    <property type="match status" value="1"/>
</dbReference>
<evidence type="ECO:0000256" key="8">
    <source>
        <dbReference type="ARBA" id="ARBA00023055"/>
    </source>
</evidence>
<dbReference type="GO" id="GO:0005789">
    <property type="term" value="C:endoplasmic reticulum membrane"/>
    <property type="evidence" value="ECO:0007669"/>
    <property type="project" value="UniProtKB-SubCell"/>
</dbReference>
<dbReference type="GO" id="GO:0034727">
    <property type="term" value="P:piecemeal microautophagy of the nucleus"/>
    <property type="evidence" value="ECO:0007669"/>
    <property type="project" value="TreeGrafter"/>
</dbReference>
<evidence type="ECO:0000256" key="4">
    <source>
        <dbReference type="ARBA" id="ARBA00018070"/>
    </source>
</evidence>
<dbReference type="GO" id="GO:0006869">
    <property type="term" value="P:lipid transport"/>
    <property type="evidence" value="ECO:0007669"/>
    <property type="project" value="UniProtKB-KW"/>
</dbReference>
<dbReference type="Proteomes" id="UP000822476">
    <property type="component" value="Unassembled WGS sequence"/>
</dbReference>
<feature type="region of interest" description="Disordered" evidence="12">
    <location>
        <begin position="518"/>
        <end position="545"/>
    </location>
</feature>
<evidence type="ECO:0000256" key="9">
    <source>
        <dbReference type="ARBA" id="ARBA00023136"/>
    </source>
</evidence>
<dbReference type="GO" id="GO:0034045">
    <property type="term" value="C:phagophore assembly site membrane"/>
    <property type="evidence" value="ECO:0007669"/>
    <property type="project" value="UniProtKB-SubCell"/>
</dbReference>
<feature type="compositionally biased region" description="Low complexity" evidence="12">
    <location>
        <begin position="1386"/>
        <end position="1395"/>
    </location>
</feature>
<dbReference type="GO" id="GO:0061723">
    <property type="term" value="P:glycophagy"/>
    <property type="evidence" value="ECO:0007669"/>
    <property type="project" value="TreeGrafter"/>
</dbReference>
<name>A0A8S9Z444_9TREM</name>
<sequence>MLRKVISGLIEGVIGSYVEDVNSEKLSIGLLNGNLSLSQLQLKRDTLHRLFDIPLVLEKGTVGRISVRIPYTHLWSQPWQLCIEDVELIAYPSAQDIHDHSESTPTGGSGVTSADETFANGIRPGTEPSAPSTSAPSKATSSTPAIDPKVYLAEMEEKWWQTIHSTGVNDATALAAVVAMNPNADTSSWYWSYLASFGYGIVRSIQIEIHNVHLRVKMKTGNSADGHLPDWFVDPDVGIFTVSLDHLTVKTADSCEDTHAECKLIQIDNLRVTWCGSSPNSLHASKTEDDTTSSVQKPVLYVLSPSCLTGQLRRRRTQSSLLRAPAPMQSRLMQIEFTASLGDLKLQLSRQFCKATVQLSEFATREHQIMERFRRRPKCPIFVNVTKWWQYAAGEIRPQLRPFFHSTLRAISLATLAAEAKSNLLYVKAYTTYLVRGLTKANTLSTGEADLTDNSSPFLEAVTSDQSAVQQGTENDVFRRKADEDWPVGRIATLRLVAMRQAASKLHRFVRPRQHRTADVSLTSGSPVKDTLPVNTDAQQPTLCPSSASSTMSWYAWWRYSSLLGIRSLWYGPESEVNQSNEATELPSSSSGSPGDSRSTVKDAVFELLDELAASSDKWDIPSPANDGNSETDLISFSLVCGVDGFTVRLAEDLTGVSTQDHMHPAFLSVSGQRMMFTLDAEPCHRALRFAANVESFTVRDERHRLDQSPTDDAHHNSARPTFPFVIFPRITSPKTTVDSLSSESQLPIETGRKPVTNGLFWLIYDVLPPGADFDYSLEIKTDPLHVVYQPELIRSISAFVQAVVSVASPTLESSARQQYEVIKERTQANIRAMLDETGVHSVQPDYASKSLSARKPSRRWRLRLDISAPRLLLPDRLVNYDPDPLSVVPQPHFPLIGLLCDFGHMKVSNWPDQNGSEESLLKGTIVSTGNAYPRRDQREDDELFLTPCGTPTNLSDADDNCDDLKTVGETSRNKFDSNTPVQLQTVLYESYTIQLENLHVLVGELNTLEKLGLWTNPVDERTEVLEASGAQPESTREAVSSDLCQFSRTNSRLMSQFCLIDRFNVRLFVSRRITPCELIRLDCISSQSEIAHYPPSLWLTVEQERCVLQLSDVKIDKLLRCLSVHGSDPSDTVEPVSNRPNNSQTLVARPSLRRSASCRHSEFPASKSSNKHPSSSLDFSSQKKRLIATFNIKELIVQLENKGYPVAECRLEDASGTWIRLAGRGAGYQGRIRVSGFSIADAMANLGGDYDLVVASHQHIRLNSVGQLEVSPSGQKPSSLHDPICSRIRSCSQPTNDLQPPNGHAVPLLHFNEQATGSDLLQIYFDWMPSVEHTTFQSSGVHCPQSTGVRTLRIHLDRLDVVFNPNTLREISDCLQYLSPLMRPSSGTSKSSSGLNEQPNNRTPDIHTSPIITNHFELTLDQLCVLIIRVVCLSSLTSTQSHMRSDEVDKVQRADRIVMATLNGLQWLSESAHSRSSSFRLGGLQLLDLMHSVECRHPYLLTFGHLASPHHSSTNSPVSVDLRFNWEPFFELVENHSEQWHIEINGTFTEPTYVHSDETIAELIEWVHNLPIQTDPVVESHDAVSHPHYSWSDRLSRANFQLSIRDPVLVFPIGNDLPCSSSNVLIAHFREIIMSTVCCAPRSGNPRVHISLLSAELNVVDLDRLQLPAGVIKTHLVYQYATMWLLESNQKIIDNIISPTSVSVWVS</sequence>
<dbReference type="Pfam" id="PF12624">
    <property type="entry name" value="VPS13_N"/>
    <property type="match status" value="1"/>
</dbReference>
<proteinExistence type="inferred from homology"/>
<evidence type="ECO:0000256" key="5">
    <source>
        <dbReference type="ARBA" id="ARBA00022448"/>
    </source>
</evidence>
<comment type="subcellular location">
    <subcellularLocation>
        <location evidence="1">Endoplasmic reticulum membrane</location>
        <topology evidence="1">Peripheral membrane protein</topology>
    </subcellularLocation>
    <subcellularLocation>
        <location evidence="2">Preautophagosomal structure membrane</location>
        <topology evidence="2">Peripheral membrane protein</topology>
    </subcellularLocation>
</comment>
<keyword evidence="7" id="KW-0072">Autophagy</keyword>
<organism evidence="14 15">
    <name type="scientific">Paragonimus skrjabini miyazakii</name>
    <dbReference type="NCBI Taxonomy" id="59628"/>
    <lineage>
        <taxon>Eukaryota</taxon>
        <taxon>Metazoa</taxon>
        <taxon>Spiralia</taxon>
        <taxon>Lophotrochozoa</taxon>
        <taxon>Platyhelminthes</taxon>
        <taxon>Trematoda</taxon>
        <taxon>Digenea</taxon>
        <taxon>Plagiorchiida</taxon>
        <taxon>Troglotremata</taxon>
        <taxon>Troglotrematidae</taxon>
        <taxon>Paragonimus</taxon>
    </lineage>
</organism>
<accession>A0A8S9Z444</accession>